<protein>
    <recommendedName>
        <fullName evidence="3">Signal transduction histidine kinase dimerisation/phosphoacceptor domain-containing protein</fullName>
    </recommendedName>
</protein>
<proteinExistence type="predicted"/>
<comment type="caution">
    <text evidence="1">The sequence shown here is derived from an EMBL/GenBank/DDBJ whole genome shotgun (WGS) entry which is preliminary data.</text>
</comment>
<organism evidence="1 2">
    <name type="scientific">Salibacter halophilus</name>
    <dbReference type="NCBI Taxonomy" id="1803916"/>
    <lineage>
        <taxon>Bacteria</taxon>
        <taxon>Pseudomonadati</taxon>
        <taxon>Bacteroidota</taxon>
        <taxon>Flavobacteriia</taxon>
        <taxon>Flavobacteriales</taxon>
        <taxon>Salibacteraceae</taxon>
        <taxon>Salibacter</taxon>
    </lineage>
</organism>
<dbReference type="EMBL" id="WACR01000001">
    <property type="protein sequence ID" value="KAB1065999.1"/>
    <property type="molecule type" value="Genomic_DNA"/>
</dbReference>
<sequence length="289" mass="33553">MMLRNTSNAVYRVAYESVSKLSRKLNAAKNIDELSSVFDQYLKYLFNFNALRVHIVVGSDHYYFVFPLKDENETEFWENEVLNFEEGLLENGVPICQNLNAEQANSLIGDDVQNPVLWGWNFQYEDYCAVTSLIADENNQFSSKETEILGLVVDLFTLKYYELITKAQLVEKNKLLEEAVDIIKQKNNWINQIISDQQNVIDERTKQLRYQNEQLMQLSVLNAHQVREPLSRVMGLLDLISFVEGDEFEEEILPKMKESAKDLDEALQVVINKSIEEIVNVFDINSDKM</sequence>
<dbReference type="Proteomes" id="UP000435357">
    <property type="component" value="Unassembled WGS sequence"/>
</dbReference>
<evidence type="ECO:0000313" key="2">
    <source>
        <dbReference type="Proteomes" id="UP000435357"/>
    </source>
</evidence>
<dbReference type="Gene3D" id="3.30.450.40">
    <property type="match status" value="1"/>
</dbReference>
<evidence type="ECO:0008006" key="3">
    <source>
        <dbReference type="Google" id="ProtNLM"/>
    </source>
</evidence>
<dbReference type="OrthoDB" id="851424at2"/>
<dbReference type="AlphaFoldDB" id="A0A6N6MAI0"/>
<accession>A0A6N6MAI0</accession>
<reference evidence="1 2" key="1">
    <citation type="submission" date="2019-09" db="EMBL/GenBank/DDBJ databases">
        <title>Genomes of Cryomorphaceae.</title>
        <authorList>
            <person name="Bowman J.P."/>
        </authorList>
    </citation>
    <scope>NUCLEOTIDE SEQUENCE [LARGE SCALE GENOMIC DNA]</scope>
    <source>
        <strain evidence="1 2">KCTC 52047</strain>
    </source>
</reference>
<dbReference type="InterPro" id="IPR029016">
    <property type="entry name" value="GAF-like_dom_sf"/>
</dbReference>
<name>A0A6N6MAI0_9FLAO</name>
<keyword evidence="2" id="KW-1185">Reference proteome</keyword>
<gene>
    <name evidence="1" type="ORF">F3059_00575</name>
</gene>
<dbReference type="RefSeq" id="WP_151165987.1">
    <property type="nucleotide sequence ID" value="NZ_WACR01000001.1"/>
</dbReference>
<evidence type="ECO:0000313" key="1">
    <source>
        <dbReference type="EMBL" id="KAB1065999.1"/>
    </source>
</evidence>